<gene>
    <name evidence="2" type="ORF">GWI33_016988</name>
</gene>
<name>A0A834I0R8_RHYFE</name>
<comment type="caution">
    <text evidence="2">The sequence shown here is derived from an EMBL/GenBank/DDBJ whole genome shotgun (WGS) entry which is preliminary data.</text>
</comment>
<evidence type="ECO:0000256" key="1">
    <source>
        <dbReference type="SAM" id="MobiDB-lite"/>
    </source>
</evidence>
<feature type="region of interest" description="Disordered" evidence="1">
    <location>
        <begin position="123"/>
        <end position="142"/>
    </location>
</feature>
<dbReference type="Proteomes" id="UP000625711">
    <property type="component" value="Unassembled WGS sequence"/>
</dbReference>
<proteinExistence type="predicted"/>
<feature type="region of interest" description="Disordered" evidence="1">
    <location>
        <begin position="1"/>
        <end position="38"/>
    </location>
</feature>
<keyword evidence="3" id="KW-1185">Reference proteome</keyword>
<protein>
    <submittedName>
        <fullName evidence="2">Uncharacterized protein</fullName>
    </submittedName>
</protein>
<dbReference type="EMBL" id="JAACXV010014147">
    <property type="protein sequence ID" value="KAF7270021.1"/>
    <property type="molecule type" value="Genomic_DNA"/>
</dbReference>
<reference evidence="2" key="1">
    <citation type="submission" date="2020-08" db="EMBL/GenBank/DDBJ databases">
        <title>Genome sequencing and assembly of the red palm weevil Rhynchophorus ferrugineus.</title>
        <authorList>
            <person name="Dias G.B."/>
            <person name="Bergman C.M."/>
            <person name="Manee M."/>
        </authorList>
    </citation>
    <scope>NUCLEOTIDE SEQUENCE</scope>
    <source>
        <strain evidence="2">AA-2017</strain>
        <tissue evidence="2">Whole larva</tissue>
    </source>
</reference>
<organism evidence="2 3">
    <name type="scientific">Rhynchophorus ferrugineus</name>
    <name type="common">Red palm weevil</name>
    <name type="synonym">Curculio ferrugineus</name>
    <dbReference type="NCBI Taxonomy" id="354439"/>
    <lineage>
        <taxon>Eukaryota</taxon>
        <taxon>Metazoa</taxon>
        <taxon>Ecdysozoa</taxon>
        <taxon>Arthropoda</taxon>
        <taxon>Hexapoda</taxon>
        <taxon>Insecta</taxon>
        <taxon>Pterygota</taxon>
        <taxon>Neoptera</taxon>
        <taxon>Endopterygota</taxon>
        <taxon>Coleoptera</taxon>
        <taxon>Polyphaga</taxon>
        <taxon>Cucujiformia</taxon>
        <taxon>Curculionidae</taxon>
        <taxon>Dryophthorinae</taxon>
        <taxon>Rhynchophorus</taxon>
    </lineage>
</organism>
<evidence type="ECO:0000313" key="3">
    <source>
        <dbReference type="Proteomes" id="UP000625711"/>
    </source>
</evidence>
<sequence length="142" mass="16304">MPQDHIFSNKTGRSFPESHGLVRSARGGQGGHRRPPTSLCPPSHTTAFLVFSVVLRSAWTRLSWDFDLSIYLRFAYQRLRVCDLLTSERAAGRDAGFWRPGHSGFRELLNMPETERRRLRRFGHRHGQVDSQVDAEANRRST</sequence>
<dbReference type="AlphaFoldDB" id="A0A834I0R8"/>
<evidence type="ECO:0000313" key="2">
    <source>
        <dbReference type="EMBL" id="KAF7270021.1"/>
    </source>
</evidence>
<feature type="compositionally biased region" description="Polar residues" evidence="1">
    <location>
        <begin position="1"/>
        <end position="12"/>
    </location>
</feature>
<accession>A0A834I0R8</accession>